<dbReference type="Gene3D" id="3.40.50.1000">
    <property type="entry name" value="HAD superfamily/HAD-like"/>
    <property type="match status" value="1"/>
</dbReference>
<dbReference type="SFLD" id="SFLDS00003">
    <property type="entry name" value="Haloacid_Dehalogenase"/>
    <property type="match status" value="1"/>
</dbReference>
<reference evidence="1 2" key="1">
    <citation type="submission" date="2020-03" db="EMBL/GenBank/DDBJ databases">
        <title>WGS of the type strain of Planosporangium spp.</title>
        <authorList>
            <person name="Thawai C."/>
        </authorList>
    </citation>
    <scope>NUCLEOTIDE SEQUENCE [LARGE SCALE GENOMIC DNA]</scope>
    <source>
        <strain evidence="1 2">TBRC 5610</strain>
    </source>
</reference>
<keyword evidence="2" id="KW-1185">Reference proteome</keyword>
<dbReference type="PANTHER" id="PTHR46649">
    <property type="match status" value="1"/>
</dbReference>
<dbReference type="SFLD" id="SFLDG01129">
    <property type="entry name" value="C1.5:_HAD__Beta-PGM__Phosphata"/>
    <property type="match status" value="1"/>
</dbReference>
<evidence type="ECO:0000313" key="2">
    <source>
        <dbReference type="Proteomes" id="UP000722989"/>
    </source>
</evidence>
<dbReference type="RefSeq" id="WP_167925456.1">
    <property type="nucleotide sequence ID" value="NZ_JAATVY010000007.1"/>
</dbReference>
<dbReference type="PANTHER" id="PTHR46649:SF4">
    <property type="entry name" value="HALOACID DEHALOGENASE-LIKE HYDROLASE (HAD) SUPERFAMILY PROTEIN"/>
    <property type="match status" value="1"/>
</dbReference>
<accession>A0ABX0XWZ1</accession>
<dbReference type="SUPFAM" id="SSF56784">
    <property type="entry name" value="HAD-like"/>
    <property type="match status" value="1"/>
</dbReference>
<proteinExistence type="predicted"/>
<name>A0ABX0XWZ1_9ACTN</name>
<dbReference type="Pfam" id="PF00702">
    <property type="entry name" value="Hydrolase"/>
    <property type="match status" value="1"/>
</dbReference>
<dbReference type="InterPro" id="IPR006439">
    <property type="entry name" value="HAD-SF_hydro_IA"/>
</dbReference>
<comment type="caution">
    <text evidence="1">The sequence shown here is derived from an EMBL/GenBank/DDBJ whole genome shotgun (WGS) entry which is preliminary data.</text>
</comment>
<protein>
    <submittedName>
        <fullName evidence="1">HAD-IA family hydrolase</fullName>
    </submittedName>
</protein>
<organism evidence="1 2">
    <name type="scientific">Planosporangium thailandense</name>
    <dbReference type="NCBI Taxonomy" id="765197"/>
    <lineage>
        <taxon>Bacteria</taxon>
        <taxon>Bacillati</taxon>
        <taxon>Actinomycetota</taxon>
        <taxon>Actinomycetes</taxon>
        <taxon>Micromonosporales</taxon>
        <taxon>Micromonosporaceae</taxon>
        <taxon>Planosporangium</taxon>
    </lineage>
</organism>
<dbReference type="InterPro" id="IPR023198">
    <property type="entry name" value="PGP-like_dom2"/>
</dbReference>
<dbReference type="Proteomes" id="UP000722989">
    <property type="component" value="Unassembled WGS sequence"/>
</dbReference>
<dbReference type="Gene3D" id="1.10.150.240">
    <property type="entry name" value="Putative phosphatase, domain 2"/>
    <property type="match status" value="1"/>
</dbReference>
<sequence>MSEFDAVLFDAGDTLIRLSGSGEKLLHRAAVNLGADPLDPDEVTHVWRRVLDRSSKPAELAKGRDLSNARHREVWIALYDEAGCERLAPGLSEELYRLTVSAQSWEAFPDTLVTLRALRDRGLRVGVVSDTGFDLRPAMDLLGLSPLLDTVVMSFQCGVCKPDTKPFRIACDDLQVRPERSLMVGDNPLTDSGAVAAGMYVFLLPPPARTGPRGLGHVLSLI</sequence>
<dbReference type="NCBIfam" id="TIGR01549">
    <property type="entry name" value="HAD-SF-IA-v1"/>
    <property type="match status" value="1"/>
</dbReference>
<dbReference type="PRINTS" id="PR00413">
    <property type="entry name" value="HADHALOGNASE"/>
</dbReference>
<dbReference type="GO" id="GO:0016787">
    <property type="term" value="F:hydrolase activity"/>
    <property type="evidence" value="ECO:0007669"/>
    <property type="project" value="UniProtKB-KW"/>
</dbReference>
<evidence type="ECO:0000313" key="1">
    <source>
        <dbReference type="EMBL" id="NJC70545.1"/>
    </source>
</evidence>
<keyword evidence="1" id="KW-0378">Hydrolase</keyword>
<dbReference type="InterPro" id="IPR023214">
    <property type="entry name" value="HAD_sf"/>
</dbReference>
<dbReference type="InterPro" id="IPR036412">
    <property type="entry name" value="HAD-like_sf"/>
</dbReference>
<gene>
    <name evidence="1" type="ORF">HC031_12595</name>
</gene>
<dbReference type="EMBL" id="JAATVY010000007">
    <property type="protein sequence ID" value="NJC70545.1"/>
    <property type="molecule type" value="Genomic_DNA"/>
</dbReference>